<keyword evidence="1" id="KW-1133">Transmembrane helix</keyword>
<dbReference type="Proteomes" id="UP000219412">
    <property type="component" value="Unassembled WGS sequence"/>
</dbReference>
<keyword evidence="1" id="KW-0812">Transmembrane</keyword>
<evidence type="ECO:0000313" key="3">
    <source>
        <dbReference type="Proteomes" id="UP000219412"/>
    </source>
</evidence>
<evidence type="ECO:0000313" key="2">
    <source>
        <dbReference type="EMBL" id="SOC39147.1"/>
    </source>
</evidence>
<keyword evidence="3" id="KW-1185">Reference proteome</keyword>
<keyword evidence="1" id="KW-0472">Membrane</keyword>
<evidence type="ECO:0000256" key="1">
    <source>
        <dbReference type="SAM" id="Phobius"/>
    </source>
</evidence>
<feature type="transmembrane region" description="Helical" evidence="1">
    <location>
        <begin position="6"/>
        <end position="25"/>
    </location>
</feature>
<sequence length="29" mass="3244">MKSSNYLIIFILGIIVAVILIYLFGNPFA</sequence>
<protein>
    <submittedName>
        <fullName evidence="2">Uncharacterized protein</fullName>
    </submittedName>
</protein>
<dbReference type="EMBL" id="OBQF01000001">
    <property type="protein sequence ID" value="SOC39147.1"/>
    <property type="molecule type" value="Genomic_DNA"/>
</dbReference>
<name>A0A285UBS3_9STAP</name>
<dbReference type="AlphaFoldDB" id="A0A285UBS3"/>
<accession>A0A285UBS3</accession>
<proteinExistence type="predicted"/>
<organism evidence="2 3">
    <name type="scientific">Salinicoccus kekensis</name>
    <dbReference type="NCBI Taxonomy" id="714307"/>
    <lineage>
        <taxon>Bacteria</taxon>
        <taxon>Bacillati</taxon>
        <taxon>Bacillota</taxon>
        <taxon>Bacilli</taxon>
        <taxon>Bacillales</taxon>
        <taxon>Staphylococcaceae</taxon>
        <taxon>Salinicoccus</taxon>
    </lineage>
</organism>
<gene>
    <name evidence="2" type="ORF">SAMN05878391_0739</name>
</gene>
<reference evidence="3" key="1">
    <citation type="submission" date="2017-08" db="EMBL/GenBank/DDBJ databases">
        <authorList>
            <person name="Varghese N."/>
            <person name="Submissions S."/>
        </authorList>
    </citation>
    <scope>NUCLEOTIDE SEQUENCE [LARGE SCALE GENOMIC DNA]</scope>
    <source>
        <strain evidence="3">DSM 23173</strain>
    </source>
</reference>